<feature type="transmembrane region" description="Helical" evidence="6">
    <location>
        <begin position="212"/>
        <end position="233"/>
    </location>
</feature>
<dbReference type="Proteomes" id="UP000198318">
    <property type="component" value="Unassembled WGS sequence"/>
</dbReference>
<keyword evidence="5 6" id="KW-0472">Membrane</keyword>
<evidence type="ECO:0000256" key="3">
    <source>
        <dbReference type="ARBA" id="ARBA00022692"/>
    </source>
</evidence>
<evidence type="ECO:0000313" key="7">
    <source>
        <dbReference type="EMBL" id="SNT55411.1"/>
    </source>
</evidence>
<dbReference type="Pfam" id="PF03631">
    <property type="entry name" value="Virul_fac_BrkB"/>
    <property type="match status" value="1"/>
</dbReference>
<dbReference type="AlphaFoldDB" id="A0A239NKJ2"/>
<dbReference type="GO" id="GO:0005886">
    <property type="term" value="C:plasma membrane"/>
    <property type="evidence" value="ECO:0007669"/>
    <property type="project" value="UniProtKB-SubCell"/>
</dbReference>
<feature type="transmembrane region" description="Helical" evidence="6">
    <location>
        <begin position="145"/>
        <end position="173"/>
    </location>
</feature>
<dbReference type="PANTHER" id="PTHR30213">
    <property type="entry name" value="INNER MEMBRANE PROTEIN YHJD"/>
    <property type="match status" value="1"/>
</dbReference>
<accession>A0A239NKJ2</accession>
<keyword evidence="2" id="KW-1003">Cell membrane</keyword>
<keyword evidence="4 6" id="KW-1133">Transmembrane helix</keyword>
<evidence type="ECO:0000256" key="2">
    <source>
        <dbReference type="ARBA" id="ARBA00022475"/>
    </source>
</evidence>
<feature type="transmembrane region" description="Helical" evidence="6">
    <location>
        <begin position="245"/>
        <end position="267"/>
    </location>
</feature>
<evidence type="ECO:0000256" key="4">
    <source>
        <dbReference type="ARBA" id="ARBA00022989"/>
    </source>
</evidence>
<organism evidence="7 8">
    <name type="scientific">Actinomadura meyerae</name>
    <dbReference type="NCBI Taxonomy" id="240840"/>
    <lineage>
        <taxon>Bacteria</taxon>
        <taxon>Bacillati</taxon>
        <taxon>Actinomycetota</taxon>
        <taxon>Actinomycetes</taxon>
        <taxon>Streptosporangiales</taxon>
        <taxon>Thermomonosporaceae</taxon>
        <taxon>Actinomadura</taxon>
    </lineage>
</organism>
<dbReference type="EMBL" id="FZOR01000043">
    <property type="protein sequence ID" value="SNT55411.1"/>
    <property type="molecule type" value="Genomic_DNA"/>
</dbReference>
<evidence type="ECO:0000256" key="5">
    <source>
        <dbReference type="ARBA" id="ARBA00023136"/>
    </source>
</evidence>
<dbReference type="PANTHER" id="PTHR30213:SF1">
    <property type="entry name" value="INNER MEMBRANE PROTEIN YHJD"/>
    <property type="match status" value="1"/>
</dbReference>
<sequence length="328" mass="34939">MGVVGRMDAYQRRHRWAGLPLAVVYKFVDDQGAYLTALITYYGFVSLFPLLLLLVTALGFALEGNPGLQQSVLDSALAQFPVLGDQIGANIHSFHGSILALATGVVGSLYGGLGVVQATQNALNKMWGVPRNSRPNPIAARVRSLALLAVGGAVILVTALLSAVTASGGVFGAGAGVRAAAILVAVAVNVVLFTVAFRVLTARRLTIAQVRTGAVTAALVWQIIQWGGAFLLGHMLTGASATYGMFGIVLGLLTWIYLGAATFVLSAEINVVRERRLWPRSLLTPFTDNVELTAGDRRAYTSYAETERHKGFENVDVEFDPPRRDDAE</sequence>
<protein>
    <submittedName>
        <fullName evidence="7">YihY family inner membrane protein</fullName>
    </submittedName>
</protein>
<name>A0A239NKJ2_9ACTN</name>
<proteinExistence type="predicted"/>
<feature type="transmembrane region" description="Helical" evidence="6">
    <location>
        <begin position="179"/>
        <end position="200"/>
    </location>
</feature>
<evidence type="ECO:0000256" key="6">
    <source>
        <dbReference type="SAM" id="Phobius"/>
    </source>
</evidence>
<feature type="transmembrane region" description="Helical" evidence="6">
    <location>
        <begin position="39"/>
        <end position="62"/>
    </location>
</feature>
<comment type="subcellular location">
    <subcellularLocation>
        <location evidence="1">Cell membrane</location>
        <topology evidence="1">Multi-pass membrane protein</topology>
    </subcellularLocation>
</comment>
<gene>
    <name evidence="7" type="ORF">SAMN05443665_104372</name>
</gene>
<keyword evidence="3 6" id="KW-0812">Transmembrane</keyword>
<evidence type="ECO:0000256" key="1">
    <source>
        <dbReference type="ARBA" id="ARBA00004651"/>
    </source>
</evidence>
<dbReference type="InterPro" id="IPR017039">
    <property type="entry name" value="Virul_fac_BrkB"/>
</dbReference>
<reference evidence="7 8" key="1">
    <citation type="submission" date="2017-06" db="EMBL/GenBank/DDBJ databases">
        <authorList>
            <person name="Kim H.J."/>
            <person name="Triplett B.A."/>
        </authorList>
    </citation>
    <scope>NUCLEOTIDE SEQUENCE [LARGE SCALE GENOMIC DNA]</scope>
    <source>
        <strain evidence="7 8">DSM 44715</strain>
    </source>
</reference>
<evidence type="ECO:0000313" key="8">
    <source>
        <dbReference type="Proteomes" id="UP000198318"/>
    </source>
</evidence>
<keyword evidence="8" id="KW-1185">Reference proteome</keyword>